<dbReference type="RefSeq" id="WP_163479655.1">
    <property type="nucleotide sequence ID" value="NZ_JAAGWF010000002.1"/>
</dbReference>
<dbReference type="Pfam" id="PF02776">
    <property type="entry name" value="TPP_enzyme_N"/>
    <property type="match status" value="1"/>
</dbReference>
<reference evidence="8 9" key="1">
    <citation type="submission" date="2020-02" db="EMBL/GenBank/DDBJ databases">
        <title>Geodermatophilus sabuli CPCC 205279 I12A-02694.</title>
        <authorList>
            <person name="Jiang Z."/>
        </authorList>
    </citation>
    <scope>NUCLEOTIDE SEQUENCE [LARGE SCALE GENOMIC DNA]</scope>
    <source>
        <strain evidence="8 9">I12A-02694</strain>
    </source>
</reference>
<feature type="domain" description="Thiamine pyrophosphate enzyme TPP-binding" evidence="6">
    <location>
        <begin position="386"/>
        <end position="530"/>
    </location>
</feature>
<dbReference type="CDD" id="cd00568">
    <property type="entry name" value="TPP_enzymes"/>
    <property type="match status" value="1"/>
</dbReference>
<proteinExistence type="inferred from homology"/>
<evidence type="ECO:0000256" key="2">
    <source>
        <dbReference type="ARBA" id="ARBA00007812"/>
    </source>
</evidence>
<dbReference type="GO" id="GO:0003984">
    <property type="term" value="F:acetolactate synthase activity"/>
    <property type="evidence" value="ECO:0007669"/>
    <property type="project" value="TreeGrafter"/>
</dbReference>
<dbReference type="InterPro" id="IPR012000">
    <property type="entry name" value="Thiamin_PyroP_enz_cen_dom"/>
</dbReference>
<feature type="domain" description="Thiamine pyrophosphate enzyme N-terminal TPP-binding" evidence="7">
    <location>
        <begin position="1"/>
        <end position="105"/>
    </location>
</feature>
<dbReference type="InterPro" id="IPR012001">
    <property type="entry name" value="Thiamin_PyroP_enz_TPP-bd_dom"/>
</dbReference>
<evidence type="ECO:0000256" key="3">
    <source>
        <dbReference type="ARBA" id="ARBA00023052"/>
    </source>
</evidence>
<accession>A0A7K3VV49</accession>
<dbReference type="GO" id="GO:0005948">
    <property type="term" value="C:acetolactate synthase complex"/>
    <property type="evidence" value="ECO:0007669"/>
    <property type="project" value="TreeGrafter"/>
</dbReference>
<evidence type="ECO:0000256" key="1">
    <source>
        <dbReference type="ARBA" id="ARBA00001964"/>
    </source>
</evidence>
<keyword evidence="9" id="KW-1185">Reference proteome</keyword>
<dbReference type="PANTHER" id="PTHR18968">
    <property type="entry name" value="THIAMINE PYROPHOSPHATE ENZYMES"/>
    <property type="match status" value="1"/>
</dbReference>
<dbReference type="GO" id="GO:0009099">
    <property type="term" value="P:L-valine biosynthetic process"/>
    <property type="evidence" value="ECO:0007669"/>
    <property type="project" value="TreeGrafter"/>
</dbReference>
<dbReference type="SUPFAM" id="SSF52518">
    <property type="entry name" value="Thiamin diphosphate-binding fold (THDP-binding)"/>
    <property type="match status" value="2"/>
</dbReference>
<dbReference type="Pfam" id="PF00205">
    <property type="entry name" value="TPP_enzyme_M"/>
    <property type="match status" value="1"/>
</dbReference>
<dbReference type="GO" id="GO:0000287">
    <property type="term" value="F:magnesium ion binding"/>
    <property type="evidence" value="ECO:0007669"/>
    <property type="project" value="InterPro"/>
</dbReference>
<protein>
    <submittedName>
        <fullName evidence="8">Thiamine pyrophosphate-binding protein</fullName>
    </submittedName>
</protein>
<dbReference type="GO" id="GO:0050660">
    <property type="term" value="F:flavin adenine dinucleotide binding"/>
    <property type="evidence" value="ECO:0007669"/>
    <property type="project" value="TreeGrafter"/>
</dbReference>
<dbReference type="Proteomes" id="UP000470246">
    <property type="component" value="Unassembled WGS sequence"/>
</dbReference>
<dbReference type="EMBL" id="JAAGWF010000002">
    <property type="protein sequence ID" value="NEK56472.1"/>
    <property type="molecule type" value="Genomic_DNA"/>
</dbReference>
<dbReference type="PANTHER" id="PTHR18968:SF166">
    <property type="entry name" value="2-HYDROXYACYL-COA LYASE 2"/>
    <property type="match status" value="1"/>
</dbReference>
<dbReference type="InterPro" id="IPR029061">
    <property type="entry name" value="THDP-binding"/>
</dbReference>
<comment type="cofactor">
    <cofactor evidence="1">
        <name>thiamine diphosphate</name>
        <dbReference type="ChEBI" id="CHEBI:58937"/>
    </cofactor>
</comment>
<name>A0A7K3VV49_9ACTN</name>
<evidence type="ECO:0000259" key="6">
    <source>
        <dbReference type="Pfam" id="PF02775"/>
    </source>
</evidence>
<dbReference type="InterPro" id="IPR011766">
    <property type="entry name" value="TPP_enzyme_TPP-bd"/>
</dbReference>
<organism evidence="8 9">
    <name type="scientific">Geodermatophilus sabuli</name>
    <dbReference type="NCBI Taxonomy" id="1564158"/>
    <lineage>
        <taxon>Bacteria</taxon>
        <taxon>Bacillati</taxon>
        <taxon>Actinomycetota</taxon>
        <taxon>Actinomycetes</taxon>
        <taxon>Geodermatophilales</taxon>
        <taxon>Geodermatophilaceae</taxon>
        <taxon>Geodermatophilus</taxon>
    </lineage>
</organism>
<evidence type="ECO:0000259" key="5">
    <source>
        <dbReference type="Pfam" id="PF00205"/>
    </source>
</evidence>
<evidence type="ECO:0000313" key="8">
    <source>
        <dbReference type="EMBL" id="NEK56472.1"/>
    </source>
</evidence>
<dbReference type="SUPFAM" id="SSF52467">
    <property type="entry name" value="DHS-like NAD/FAD-binding domain"/>
    <property type="match status" value="1"/>
</dbReference>
<dbReference type="CDD" id="cd07035">
    <property type="entry name" value="TPP_PYR_POX_like"/>
    <property type="match status" value="1"/>
</dbReference>
<evidence type="ECO:0000256" key="4">
    <source>
        <dbReference type="RuleBase" id="RU362132"/>
    </source>
</evidence>
<dbReference type="GO" id="GO:0009097">
    <property type="term" value="P:isoleucine biosynthetic process"/>
    <property type="evidence" value="ECO:0007669"/>
    <property type="project" value="TreeGrafter"/>
</dbReference>
<dbReference type="AlphaFoldDB" id="A0A7K3VV49"/>
<comment type="similarity">
    <text evidence="2 4">Belongs to the TPP enzyme family.</text>
</comment>
<dbReference type="GO" id="GO:0030976">
    <property type="term" value="F:thiamine pyrophosphate binding"/>
    <property type="evidence" value="ECO:0007669"/>
    <property type="project" value="InterPro"/>
</dbReference>
<dbReference type="Pfam" id="PF02775">
    <property type="entry name" value="TPP_enzyme_C"/>
    <property type="match status" value="1"/>
</dbReference>
<keyword evidence="3 4" id="KW-0786">Thiamine pyrophosphate</keyword>
<dbReference type="Gene3D" id="3.40.50.970">
    <property type="match status" value="2"/>
</dbReference>
<gene>
    <name evidence="8" type="ORF">GCU56_01100</name>
</gene>
<dbReference type="InterPro" id="IPR045229">
    <property type="entry name" value="TPP_enz"/>
</dbReference>
<evidence type="ECO:0000259" key="7">
    <source>
        <dbReference type="Pfam" id="PF02776"/>
    </source>
</evidence>
<sequence length="549" mass="56406">MKVAQAVAEALTRLGVEQVFGVVGSSNFHLTNALVGSGARFVATRHEAGAVSMADAYGRLSGRVPAVSLHQGNGLTNALTGLTEAVKSSTPLLVLAADTPPADRRSNFYVDQEALVRAVGATPFTLSGPGTAVAEATEAYRRAAVDGATVVLNLPLDVQDADVPDLGCRPALPLPDVRAPAAGPDAVAELADLLAAASRPVFLGGRGARWCADELSAAADACGALLASTAGARGLFAGSPWDLDVAGGFSTDTTTELIAAADVVVAWGASLNVWTARHGALFGDGVTLVQVDRDVDALGAQRPVGLGLVGDVAQTAVALTTALAAREHSARGYRTEDAATRIAAGAHWRDVPYDDTGDDGHIDPRTLTLALDEMLPAERVVATDLGNFSAYPQLFPRVPDVRGACLPIGFGSIGLGLSAAIGAALAQPDRLVMAGLGDGGFMMSSVELDTAVRLGLGLLLVVYNDDAYGAETQMFGPEGHPVDIVVFPDTDVAAIARGHGCDAVTVRTVADLDAVATWLRGPRDRPLLVDAKITSFPSFVMDQIHAAGM</sequence>
<evidence type="ECO:0000313" key="9">
    <source>
        <dbReference type="Proteomes" id="UP000470246"/>
    </source>
</evidence>
<dbReference type="Gene3D" id="3.40.50.1220">
    <property type="entry name" value="TPP-binding domain"/>
    <property type="match status" value="1"/>
</dbReference>
<feature type="domain" description="Thiamine pyrophosphate enzyme central" evidence="5">
    <location>
        <begin position="187"/>
        <end position="319"/>
    </location>
</feature>
<comment type="caution">
    <text evidence="8">The sequence shown here is derived from an EMBL/GenBank/DDBJ whole genome shotgun (WGS) entry which is preliminary data.</text>
</comment>
<dbReference type="InterPro" id="IPR029035">
    <property type="entry name" value="DHS-like_NAD/FAD-binding_dom"/>
</dbReference>